<reference evidence="7 8" key="1">
    <citation type="submission" date="2024-05" db="EMBL/GenBank/DDBJ databases">
        <authorList>
            <person name="Wallberg A."/>
        </authorList>
    </citation>
    <scope>NUCLEOTIDE SEQUENCE [LARGE SCALE GENOMIC DNA]</scope>
</reference>
<keyword evidence="4" id="KW-0812">Transmembrane</keyword>
<feature type="non-terminal residue" evidence="7">
    <location>
        <position position="531"/>
    </location>
</feature>
<keyword evidence="5" id="KW-0732">Signal</keyword>
<dbReference type="SMART" id="SM00034">
    <property type="entry name" value="CLECT"/>
    <property type="match status" value="1"/>
</dbReference>
<dbReference type="InterPro" id="IPR002172">
    <property type="entry name" value="LDrepeatLR_classA_rpt"/>
</dbReference>
<dbReference type="Proteomes" id="UP001497623">
    <property type="component" value="Unassembled WGS sequence"/>
</dbReference>
<dbReference type="PANTHER" id="PTHR22801">
    <property type="entry name" value="LITHOSTATHINE"/>
    <property type="match status" value="1"/>
</dbReference>
<dbReference type="SMART" id="SM00192">
    <property type="entry name" value="LDLa"/>
    <property type="match status" value="1"/>
</dbReference>
<dbReference type="PROSITE" id="PS50068">
    <property type="entry name" value="LDLRA_2"/>
    <property type="match status" value="1"/>
</dbReference>
<comment type="caution">
    <text evidence="2">Lacks conserved residue(s) required for the propagation of feature annotation.</text>
</comment>
<evidence type="ECO:0000313" key="8">
    <source>
        <dbReference type="Proteomes" id="UP001497623"/>
    </source>
</evidence>
<dbReference type="CDD" id="cd00112">
    <property type="entry name" value="LDLa"/>
    <property type="match status" value="1"/>
</dbReference>
<keyword evidence="1 2" id="KW-1015">Disulfide bond</keyword>
<feature type="disulfide bond" evidence="2">
    <location>
        <begin position="191"/>
        <end position="206"/>
    </location>
</feature>
<organism evidence="7 8">
    <name type="scientific">Meganyctiphanes norvegica</name>
    <name type="common">Northern krill</name>
    <name type="synonym">Thysanopoda norvegica</name>
    <dbReference type="NCBI Taxonomy" id="48144"/>
    <lineage>
        <taxon>Eukaryota</taxon>
        <taxon>Metazoa</taxon>
        <taxon>Ecdysozoa</taxon>
        <taxon>Arthropoda</taxon>
        <taxon>Crustacea</taxon>
        <taxon>Multicrustacea</taxon>
        <taxon>Malacostraca</taxon>
        <taxon>Eumalacostraca</taxon>
        <taxon>Eucarida</taxon>
        <taxon>Euphausiacea</taxon>
        <taxon>Euphausiidae</taxon>
        <taxon>Meganyctiphanes</taxon>
    </lineage>
</organism>
<keyword evidence="8" id="KW-1185">Reference proteome</keyword>
<feature type="transmembrane region" description="Helical" evidence="4">
    <location>
        <begin position="235"/>
        <end position="258"/>
    </location>
</feature>
<dbReference type="InterPro" id="IPR016187">
    <property type="entry name" value="CTDL_fold"/>
</dbReference>
<dbReference type="AlphaFoldDB" id="A0AAV2PHT5"/>
<evidence type="ECO:0000256" key="5">
    <source>
        <dbReference type="SAM" id="SignalP"/>
    </source>
</evidence>
<gene>
    <name evidence="7" type="ORF">MNOR_LOCUS755</name>
</gene>
<evidence type="ECO:0000256" key="3">
    <source>
        <dbReference type="SAM" id="MobiDB-lite"/>
    </source>
</evidence>
<evidence type="ECO:0000313" key="7">
    <source>
        <dbReference type="EMBL" id="CAL4059706.1"/>
    </source>
</evidence>
<keyword evidence="4" id="KW-0472">Membrane</keyword>
<dbReference type="InterPro" id="IPR016186">
    <property type="entry name" value="C-type_lectin-like/link_sf"/>
</dbReference>
<dbReference type="InterPro" id="IPR036055">
    <property type="entry name" value="LDL_receptor-like_sf"/>
</dbReference>
<dbReference type="Pfam" id="PF00059">
    <property type="entry name" value="Lectin_C"/>
    <property type="match status" value="1"/>
</dbReference>
<dbReference type="Gene3D" id="4.10.400.10">
    <property type="entry name" value="Low-density Lipoprotein Receptor"/>
    <property type="match status" value="1"/>
</dbReference>
<feature type="region of interest" description="Disordered" evidence="3">
    <location>
        <begin position="208"/>
        <end position="228"/>
    </location>
</feature>
<evidence type="ECO:0000259" key="6">
    <source>
        <dbReference type="PROSITE" id="PS50041"/>
    </source>
</evidence>
<feature type="compositionally biased region" description="Low complexity" evidence="3">
    <location>
        <begin position="212"/>
        <end position="222"/>
    </location>
</feature>
<dbReference type="InterPro" id="IPR001304">
    <property type="entry name" value="C-type_lectin-like"/>
</dbReference>
<feature type="signal peptide" evidence="5">
    <location>
        <begin position="1"/>
        <end position="27"/>
    </location>
</feature>
<dbReference type="EMBL" id="CAXKWB010000175">
    <property type="protein sequence ID" value="CAL4059706.1"/>
    <property type="molecule type" value="Genomic_DNA"/>
</dbReference>
<feature type="chain" id="PRO_5043539450" description="C-type lectin domain-containing protein" evidence="5">
    <location>
        <begin position="28"/>
        <end position="531"/>
    </location>
</feature>
<dbReference type="SUPFAM" id="SSF56436">
    <property type="entry name" value="C-type lectin-like"/>
    <property type="match status" value="1"/>
</dbReference>
<keyword evidence="4" id="KW-1133">Transmembrane helix</keyword>
<evidence type="ECO:0000256" key="1">
    <source>
        <dbReference type="ARBA" id="ARBA00023157"/>
    </source>
</evidence>
<accession>A0AAV2PHT5</accession>
<feature type="region of interest" description="Disordered" evidence="3">
    <location>
        <begin position="424"/>
        <end position="446"/>
    </location>
</feature>
<protein>
    <recommendedName>
        <fullName evidence="6">C-type lectin domain-containing protein</fullName>
    </recommendedName>
</protein>
<dbReference type="CDD" id="cd00037">
    <property type="entry name" value="CLECT"/>
    <property type="match status" value="1"/>
</dbReference>
<dbReference type="PROSITE" id="PS50041">
    <property type="entry name" value="C_TYPE_LECTIN_2"/>
    <property type="match status" value="1"/>
</dbReference>
<dbReference type="PANTHER" id="PTHR22801:SF63">
    <property type="entry name" value="C-TYPE LECTIN DOMAIN-CONTAINING PROTEIN"/>
    <property type="match status" value="1"/>
</dbReference>
<evidence type="ECO:0000256" key="2">
    <source>
        <dbReference type="PROSITE-ProRule" id="PRU00124"/>
    </source>
</evidence>
<dbReference type="InterPro" id="IPR050801">
    <property type="entry name" value="Ca-Dep_Lectins_ImmuneDev"/>
</dbReference>
<feature type="domain" description="C-type lectin" evidence="6">
    <location>
        <begin position="34"/>
        <end position="149"/>
    </location>
</feature>
<feature type="compositionally biased region" description="Polar residues" evidence="3">
    <location>
        <begin position="304"/>
        <end position="316"/>
    </location>
</feature>
<dbReference type="Gene3D" id="3.10.100.10">
    <property type="entry name" value="Mannose-Binding Protein A, subunit A"/>
    <property type="match status" value="1"/>
</dbReference>
<evidence type="ECO:0000256" key="4">
    <source>
        <dbReference type="SAM" id="Phobius"/>
    </source>
</evidence>
<feature type="disulfide bond" evidence="2">
    <location>
        <begin position="179"/>
        <end position="197"/>
    </location>
</feature>
<name>A0AAV2PHT5_MEGNR</name>
<comment type="caution">
    <text evidence="7">The sequence shown here is derived from an EMBL/GenBank/DDBJ whole genome shotgun (WGS) entry which is preliminary data.</text>
</comment>
<sequence length="531" mass="59683">MESRHERCLLLTLVLLVMFLPVQVVSSSYGNMLVGSELFLVRNEKLSWSSAQKACEKHGGYLAEPQNLTALRNYMIIQNLDGFDYWIGGSDQDIEGSWIWTRSGNPIDGDWIENQPDGRTAQNCLDFQPKHSPSLNDYTCRTYQKYICQMDQPSELKLSTVHPKTGDERACRDSSWFRCESGQDIRCRSRCDGQFDCRDQSDEEGCHEHIATSKSSSRTSRASTDEHPMDWSDGAVIGVIISGLILMMVIIGVATYIFRKAQIARQNNFNDHLESPLNNGRFEPRRPSELCHTGPAAFEHQTIYSNNPVPSASGDNYYNHVSGPRSPSYRQEGNYDHPKSPLPKHSISEEGHYDCPKSPLPVYNHSEGNYACPKSPVRVNSLSGEGNYDCPKSPVSLHSTQDHYSIPGSPLMVNEVETLYDSPKSNAAVDSEPTYDLPRRPSQGVFNPTNDTAGCMLYDSPRSQVTPTHVPSTHEEDLQMYDTPKANHTGLSKNQVFHSDIQDPIYANQNEICKIQFTYKLEGIIGKLNKK</sequence>
<feature type="region of interest" description="Disordered" evidence="3">
    <location>
        <begin position="304"/>
        <end position="352"/>
    </location>
</feature>
<proteinExistence type="predicted"/>
<dbReference type="SUPFAM" id="SSF57424">
    <property type="entry name" value="LDL receptor-like module"/>
    <property type="match status" value="1"/>
</dbReference>